<organism evidence="2 3">
    <name type="scientific">Mycobacterium senriense</name>
    <dbReference type="NCBI Taxonomy" id="2775496"/>
    <lineage>
        <taxon>Bacteria</taxon>
        <taxon>Bacillati</taxon>
        <taxon>Actinomycetota</taxon>
        <taxon>Actinomycetes</taxon>
        <taxon>Mycobacteriales</taxon>
        <taxon>Mycobacteriaceae</taxon>
        <taxon>Mycobacterium</taxon>
        <taxon>Mycobacterium avium complex (MAC)</taxon>
    </lineage>
</organism>
<reference evidence="2 3" key="1">
    <citation type="submission" date="2021-07" db="EMBL/GenBank/DDBJ databases">
        <title>Complete genome sequence of nontuberculous Mycobacterium sp. TY59.</title>
        <authorList>
            <person name="Fukushima K."/>
        </authorList>
    </citation>
    <scope>NUCLEOTIDE SEQUENCE [LARGE SCALE GENOMIC DNA]</scope>
    <source>
        <strain evidence="2 3">TY59</strain>
    </source>
</reference>
<evidence type="ECO:0000313" key="2">
    <source>
        <dbReference type="EMBL" id="BCZ24705.1"/>
    </source>
</evidence>
<evidence type="ECO:0000313" key="3">
    <source>
        <dbReference type="Proteomes" id="UP000826012"/>
    </source>
</evidence>
<accession>A0ABM7SW45</accession>
<reference evidence="2 3" key="2">
    <citation type="submission" date="2021-07" db="EMBL/GenBank/DDBJ databases">
        <authorList>
            <person name="Matsumoto Y."/>
            <person name="Motooka D."/>
            <person name="Nakamura S."/>
        </authorList>
    </citation>
    <scope>NUCLEOTIDE SEQUENCE [LARGE SCALE GENOMIC DNA]</scope>
    <source>
        <strain evidence="2 3">TY59</strain>
    </source>
</reference>
<keyword evidence="3" id="KW-1185">Reference proteome</keyword>
<proteinExistence type="predicted"/>
<dbReference type="Proteomes" id="UP000826012">
    <property type="component" value="Chromosome"/>
</dbReference>
<protein>
    <recommendedName>
        <fullName evidence="4">Transposase</fullName>
    </recommendedName>
</protein>
<dbReference type="EMBL" id="AP024828">
    <property type="protein sequence ID" value="BCZ24705.1"/>
    <property type="molecule type" value="Genomic_DNA"/>
</dbReference>
<feature type="region of interest" description="Disordered" evidence="1">
    <location>
        <begin position="91"/>
        <end position="116"/>
    </location>
</feature>
<sequence length="116" mass="12305">MVPDVLDVMGRLVGELPRLLHQRGNGRGQRSATTAITANSTTVTAAQRATFFPTNHHTAGSSPKATKKATPIKRSIDDTAARPRTALYVTATPADAVRPTKNGECQSNRRRGGPTG</sequence>
<gene>
    <name evidence="2" type="ORF">MTY59_45600</name>
</gene>
<name>A0ABM7SW45_9MYCO</name>
<evidence type="ECO:0008006" key="4">
    <source>
        <dbReference type="Google" id="ProtNLM"/>
    </source>
</evidence>
<evidence type="ECO:0000256" key="1">
    <source>
        <dbReference type="SAM" id="MobiDB-lite"/>
    </source>
</evidence>